<feature type="coiled-coil region" evidence="1">
    <location>
        <begin position="430"/>
        <end position="460"/>
    </location>
</feature>
<gene>
    <name evidence="4" type="ORF">G7K_0406-t1</name>
</gene>
<comment type="caution">
    <text evidence="4">The sequence shown here is derived from an EMBL/GenBank/DDBJ whole genome shotgun (WGS) entry which is preliminary data.</text>
</comment>
<dbReference type="SUPFAM" id="SSF57959">
    <property type="entry name" value="Leucine zipper domain"/>
    <property type="match status" value="1"/>
</dbReference>
<evidence type="ECO:0000313" key="5">
    <source>
        <dbReference type="Proteomes" id="UP000033140"/>
    </source>
</evidence>
<feature type="region of interest" description="Disordered" evidence="2">
    <location>
        <begin position="27"/>
        <end position="92"/>
    </location>
</feature>
<reference evidence="4 5" key="2">
    <citation type="journal article" date="2014" name="J. Gen. Appl. Microbiol.">
        <title>The early diverging ascomycetous budding yeast Saitoella complicata has three histone deacetylases belonging to the Clr6, Hos2, and Rpd3 lineages.</title>
        <authorList>
            <person name="Nishida H."/>
            <person name="Matsumoto T."/>
            <person name="Kondo S."/>
            <person name="Hamamoto M."/>
            <person name="Yoshikawa H."/>
        </authorList>
    </citation>
    <scope>NUCLEOTIDE SEQUENCE [LARGE SCALE GENOMIC DNA]</scope>
    <source>
        <strain evidence="4 5">NRRL Y-17804</strain>
    </source>
</reference>
<reference evidence="4 5" key="1">
    <citation type="journal article" date="2011" name="J. Gen. Appl. Microbiol.">
        <title>Draft genome sequencing of the enigmatic yeast Saitoella complicata.</title>
        <authorList>
            <person name="Nishida H."/>
            <person name="Hamamoto M."/>
            <person name="Sugiyama J."/>
        </authorList>
    </citation>
    <scope>NUCLEOTIDE SEQUENCE [LARGE SCALE GENOMIC DNA]</scope>
    <source>
        <strain evidence="4 5">NRRL Y-17804</strain>
    </source>
</reference>
<feature type="region of interest" description="Disordered" evidence="2">
    <location>
        <begin position="354"/>
        <end position="423"/>
    </location>
</feature>
<dbReference type="CDD" id="cd14688">
    <property type="entry name" value="bZIP_YAP"/>
    <property type="match status" value="1"/>
</dbReference>
<feature type="compositionally biased region" description="Low complexity" evidence="2">
    <location>
        <begin position="383"/>
        <end position="395"/>
    </location>
</feature>
<keyword evidence="1" id="KW-0175">Coiled coil</keyword>
<sequence length="462" mass="48618">MPLPLIPPTSCRRCKHDALAIDHVMNDQTANPITNERFPISSAPPSHPSHQQQQGLPPPIPLPQAFVGMGGGGQPFPGPGTGPQQPAYNPDPFPPIPNFAPPIQPLSTTWVPPSNNTLNALPGGTGTGPTASGGGGRFGDVGPLRVGQVQGNYGYGELEGQSTYGQANLAVSSGTFGGHGMMSGTGLLPNPYDLPTPKAEMPGSSYGFNPPQSLQAPMNPPPLSTTGPPNPFQTQPPLHTYAQNHGHQHHHGHRPHPGPIQLPPPMPLQLSPYPLPPTGVTTASTNNGGSAAVAQVGQAFNQLGPGSREGTSTATGSREYSRSVTSTPSPPPMTSAPRGVGVGEGREIYAAGMHSGYGHSRSTSGSLSLTSAASPDYPPIPLSHTSSHSHSHSGSQTRTPSLQKHPSNTKRAAQNRAAQKAFRVRREKYVRDLESKASEFEVLKERVRELEEENRRLRGERS</sequence>
<organism evidence="4 5">
    <name type="scientific">Saitoella complicata (strain BCRC 22490 / CBS 7301 / JCM 7358 / NBRC 10748 / NRRL Y-17804)</name>
    <dbReference type="NCBI Taxonomy" id="698492"/>
    <lineage>
        <taxon>Eukaryota</taxon>
        <taxon>Fungi</taxon>
        <taxon>Dikarya</taxon>
        <taxon>Ascomycota</taxon>
        <taxon>Taphrinomycotina</taxon>
        <taxon>Taphrinomycotina incertae sedis</taxon>
        <taxon>Saitoella</taxon>
    </lineage>
</organism>
<dbReference type="PROSITE" id="PS00036">
    <property type="entry name" value="BZIP_BASIC"/>
    <property type="match status" value="1"/>
</dbReference>
<accession>A0A0E9N8L9</accession>
<dbReference type="InterPro" id="IPR004827">
    <property type="entry name" value="bZIP"/>
</dbReference>
<reference evidence="4 5" key="3">
    <citation type="journal article" date="2015" name="Genome Announc.">
        <title>Draft Genome Sequence of the Archiascomycetous Yeast Saitoella complicata.</title>
        <authorList>
            <person name="Yamauchi K."/>
            <person name="Kondo S."/>
            <person name="Hamamoto M."/>
            <person name="Takahashi Y."/>
            <person name="Ogura Y."/>
            <person name="Hayashi T."/>
            <person name="Nishida H."/>
        </authorList>
    </citation>
    <scope>NUCLEOTIDE SEQUENCE [LARGE SCALE GENOMIC DNA]</scope>
    <source>
        <strain evidence="4 5">NRRL Y-17804</strain>
    </source>
</reference>
<dbReference type="InterPro" id="IPR046347">
    <property type="entry name" value="bZIP_sf"/>
</dbReference>
<feature type="compositionally biased region" description="Polar residues" evidence="2">
    <location>
        <begin position="232"/>
        <end position="243"/>
    </location>
</feature>
<feature type="region of interest" description="Disordered" evidence="2">
    <location>
        <begin position="301"/>
        <end position="341"/>
    </location>
</feature>
<keyword evidence="5" id="KW-1185">Reference proteome</keyword>
<dbReference type="Gene3D" id="1.20.5.170">
    <property type="match status" value="1"/>
</dbReference>
<proteinExistence type="predicted"/>
<feature type="compositionally biased region" description="Polar residues" evidence="2">
    <location>
        <begin position="309"/>
        <end position="318"/>
    </location>
</feature>
<dbReference type="STRING" id="698492.A0A0E9N8L9"/>
<evidence type="ECO:0000313" key="4">
    <source>
        <dbReference type="EMBL" id="GAO46169.1"/>
    </source>
</evidence>
<feature type="region of interest" description="Disordered" evidence="2">
    <location>
        <begin position="209"/>
        <end position="265"/>
    </location>
</feature>
<evidence type="ECO:0000256" key="1">
    <source>
        <dbReference type="SAM" id="Coils"/>
    </source>
</evidence>
<feature type="compositionally biased region" description="Low complexity" evidence="2">
    <location>
        <begin position="39"/>
        <end position="55"/>
    </location>
</feature>
<feature type="compositionally biased region" description="Low complexity" evidence="2">
    <location>
        <begin position="360"/>
        <end position="374"/>
    </location>
</feature>
<feature type="compositionally biased region" description="Low complexity" evidence="2">
    <location>
        <begin position="409"/>
        <end position="421"/>
    </location>
</feature>
<dbReference type="GO" id="GO:0000981">
    <property type="term" value="F:DNA-binding transcription factor activity, RNA polymerase II-specific"/>
    <property type="evidence" value="ECO:0007669"/>
    <property type="project" value="UniProtKB-ARBA"/>
</dbReference>
<feature type="compositionally biased region" description="Pro residues" evidence="2">
    <location>
        <begin position="218"/>
        <end position="231"/>
    </location>
</feature>
<dbReference type="AlphaFoldDB" id="A0A0E9N8L9"/>
<name>A0A0E9N8L9_SAICN</name>
<evidence type="ECO:0000256" key="2">
    <source>
        <dbReference type="SAM" id="MobiDB-lite"/>
    </source>
</evidence>
<dbReference type="EMBL" id="BACD03000002">
    <property type="protein sequence ID" value="GAO46169.1"/>
    <property type="molecule type" value="Genomic_DNA"/>
</dbReference>
<feature type="domain" description="BZIP" evidence="3">
    <location>
        <begin position="410"/>
        <end position="425"/>
    </location>
</feature>
<dbReference type="Proteomes" id="UP000033140">
    <property type="component" value="Unassembled WGS sequence"/>
</dbReference>
<feature type="compositionally biased region" description="Gly residues" evidence="2">
    <location>
        <begin position="68"/>
        <end position="81"/>
    </location>
</feature>
<protein>
    <recommendedName>
        <fullName evidence="3">BZIP domain-containing protein</fullName>
    </recommendedName>
</protein>
<feature type="compositionally biased region" description="Polar residues" evidence="2">
    <location>
        <begin position="396"/>
        <end position="406"/>
    </location>
</feature>
<feature type="compositionally biased region" description="Basic residues" evidence="2">
    <location>
        <begin position="246"/>
        <end position="256"/>
    </location>
</feature>
<evidence type="ECO:0000259" key="3">
    <source>
        <dbReference type="PROSITE" id="PS00036"/>
    </source>
</evidence>